<protein>
    <submittedName>
        <fullName evidence="2">Uncharacterized protein</fullName>
    </submittedName>
</protein>
<feature type="transmembrane region" description="Helical" evidence="1">
    <location>
        <begin position="21"/>
        <end position="40"/>
    </location>
</feature>
<proteinExistence type="predicted"/>
<evidence type="ECO:0000256" key="1">
    <source>
        <dbReference type="SAM" id="Phobius"/>
    </source>
</evidence>
<dbReference type="SUPFAM" id="SSF52540">
    <property type="entry name" value="P-loop containing nucleoside triphosphate hydrolases"/>
    <property type="match status" value="1"/>
</dbReference>
<sequence>MGENFSPRKQCVSETLWKRSVFLSGVLMWVFPLVALSLRFEGVSGGTYIPPSLAIIGFTSLEGSSWFVDSFRATQDLSQNGKICVMGYEPLEHPNLDQIPPEKRTEEFWRLFQLIRWDFYKELTKVSTLTDVTFQAWSDALDEILAKGFMKPIRVAQICSRNSRLFLFKARFHYHLTHQGQPTAEEALRIRDFSSGFRFLKGKLIQINRHKMINRAISTTDGQFKLMGARDSEDTREEVRQMFTNVSVTYPSTFWAIHRYMHLTTSSEALMQSIQAPRLIVQYENLREDFLGEMTRVLRYLDVPIDYDVTQLIGVTTWEKVSPERLCEKVFNYRDFCLYFQKTEFAGLLDEPCNTSCD</sequence>
<reference evidence="2" key="1">
    <citation type="submission" date="2021-01" db="EMBL/GenBank/DDBJ databases">
        <authorList>
            <person name="Corre E."/>
            <person name="Pelletier E."/>
            <person name="Niang G."/>
            <person name="Scheremetjew M."/>
            <person name="Finn R."/>
            <person name="Kale V."/>
            <person name="Holt S."/>
            <person name="Cochrane G."/>
            <person name="Meng A."/>
            <person name="Brown T."/>
            <person name="Cohen L."/>
        </authorList>
    </citation>
    <scope>NUCLEOTIDE SEQUENCE</scope>
    <source>
        <strain evidence="2">SAG 36.94</strain>
    </source>
</reference>
<organism evidence="2">
    <name type="scientific">Compsopogon caeruleus</name>
    <dbReference type="NCBI Taxonomy" id="31354"/>
    <lineage>
        <taxon>Eukaryota</taxon>
        <taxon>Rhodophyta</taxon>
        <taxon>Compsopogonophyceae</taxon>
        <taxon>Compsopogonales</taxon>
        <taxon>Compsopogonaceae</taxon>
        <taxon>Compsopogon</taxon>
    </lineage>
</organism>
<keyword evidence="1" id="KW-0812">Transmembrane</keyword>
<keyword evidence="1" id="KW-0472">Membrane</keyword>
<dbReference type="InterPro" id="IPR027417">
    <property type="entry name" value="P-loop_NTPase"/>
</dbReference>
<dbReference type="EMBL" id="HBGH01001074">
    <property type="protein sequence ID" value="CAD9222344.1"/>
    <property type="molecule type" value="Transcribed_RNA"/>
</dbReference>
<gene>
    <name evidence="2" type="ORF">CCAE0312_LOCUS513</name>
</gene>
<dbReference type="AlphaFoldDB" id="A0A7S1T692"/>
<keyword evidence="1" id="KW-1133">Transmembrane helix</keyword>
<accession>A0A7S1T692</accession>
<name>A0A7S1T692_9RHOD</name>
<evidence type="ECO:0000313" key="2">
    <source>
        <dbReference type="EMBL" id="CAD9222344.1"/>
    </source>
</evidence>
<dbReference type="Gene3D" id="3.40.50.300">
    <property type="entry name" value="P-loop containing nucleotide triphosphate hydrolases"/>
    <property type="match status" value="1"/>
</dbReference>